<feature type="non-terminal residue" evidence="2">
    <location>
        <position position="204"/>
    </location>
</feature>
<evidence type="ECO:0000313" key="3">
    <source>
        <dbReference type="Proteomes" id="UP000708208"/>
    </source>
</evidence>
<dbReference type="Proteomes" id="UP000708208">
    <property type="component" value="Unassembled WGS sequence"/>
</dbReference>
<comment type="caution">
    <text evidence="2">The sequence shown here is derived from an EMBL/GenBank/DDBJ whole genome shotgun (WGS) entry which is preliminary data.</text>
</comment>
<feature type="region of interest" description="Disordered" evidence="1">
    <location>
        <begin position="163"/>
        <end position="182"/>
    </location>
</feature>
<evidence type="ECO:0000313" key="2">
    <source>
        <dbReference type="EMBL" id="CAG7819268.1"/>
    </source>
</evidence>
<keyword evidence="3" id="KW-1185">Reference proteome</keyword>
<evidence type="ECO:0000256" key="1">
    <source>
        <dbReference type="SAM" id="MobiDB-lite"/>
    </source>
</evidence>
<gene>
    <name evidence="2" type="ORF">AFUS01_LOCUS29729</name>
</gene>
<feature type="non-terminal residue" evidence="2">
    <location>
        <position position="1"/>
    </location>
</feature>
<dbReference type="AlphaFoldDB" id="A0A8J2PEZ2"/>
<sequence>SYCRRPFLFVAGDNFCFSLKDRIVTQVLPLGRPRYPFDASITHFRKGFNLMTRPFFVDDDALDMDAASSFVTVSDTSWTLKGNTGEKLCLNSSAKTDATHYCLFDLKTSPMDTWTDIFELEKGCSSNTILKADRCFEFQPPNDEATCEDVDPNVPKIETATESTKPLPTTFPTTSPSPMQTTITTTAMPTVGSTSGPETSTIGA</sequence>
<organism evidence="2 3">
    <name type="scientific">Allacma fusca</name>
    <dbReference type="NCBI Taxonomy" id="39272"/>
    <lineage>
        <taxon>Eukaryota</taxon>
        <taxon>Metazoa</taxon>
        <taxon>Ecdysozoa</taxon>
        <taxon>Arthropoda</taxon>
        <taxon>Hexapoda</taxon>
        <taxon>Collembola</taxon>
        <taxon>Symphypleona</taxon>
        <taxon>Sminthuridae</taxon>
        <taxon>Allacma</taxon>
    </lineage>
</organism>
<accession>A0A8J2PEZ2</accession>
<reference evidence="2" key="1">
    <citation type="submission" date="2021-06" db="EMBL/GenBank/DDBJ databases">
        <authorList>
            <person name="Hodson N. C."/>
            <person name="Mongue J. A."/>
            <person name="Jaron S. K."/>
        </authorList>
    </citation>
    <scope>NUCLEOTIDE SEQUENCE</scope>
</reference>
<protein>
    <submittedName>
        <fullName evidence="2">Uncharacterized protein</fullName>
    </submittedName>
</protein>
<dbReference type="EMBL" id="CAJVCH010444445">
    <property type="protein sequence ID" value="CAG7819268.1"/>
    <property type="molecule type" value="Genomic_DNA"/>
</dbReference>
<proteinExistence type="predicted"/>
<name>A0A8J2PEZ2_9HEXA</name>